<evidence type="ECO:0000256" key="1">
    <source>
        <dbReference type="SAM" id="MobiDB-lite"/>
    </source>
</evidence>
<dbReference type="AlphaFoldDB" id="A0A6A4VK10"/>
<evidence type="ECO:0000313" key="2">
    <source>
        <dbReference type="EMBL" id="KAF0294826.1"/>
    </source>
</evidence>
<reference evidence="2 3" key="1">
    <citation type="submission" date="2019-07" db="EMBL/GenBank/DDBJ databases">
        <title>Draft genome assembly of a fouling barnacle, Amphibalanus amphitrite (Darwin, 1854): The first reference genome for Thecostraca.</title>
        <authorList>
            <person name="Kim W."/>
        </authorList>
    </citation>
    <scope>NUCLEOTIDE SEQUENCE [LARGE SCALE GENOMIC DNA]</scope>
    <source>
        <strain evidence="2">SNU_AA5</strain>
        <tissue evidence="2">Soma without cirri and trophi</tissue>
    </source>
</reference>
<evidence type="ECO:0000313" key="3">
    <source>
        <dbReference type="Proteomes" id="UP000440578"/>
    </source>
</evidence>
<name>A0A6A4VK10_AMPAM</name>
<sequence>MTKKRKVCSPSQEGQRDLCSELKEFIVSENAKCVKEIKDSNDRRLAALEESLSFAMDSLSAVSERQRSADTDIIQLRKETAELRHRLQQLELGEDQQQQQKRLTCLVFSGPTLQAQTRREDAASLIRSLVQHHLKHTLDSSQVKAMIRLKNGKILIEFTSAAPGSDRDILFRTKSKLRGSGLFIAKSLTPRRQAIFADLLQLKREGLICSVFTRSGDILVCRSRDSAPIRIADPEAVRQLAGAGAPGRRARRHAQLPEGEGQGNRSQRQGESSESMRERCCPRHLLRAMCWRPR</sequence>
<gene>
    <name evidence="2" type="ORF">FJT64_007565</name>
</gene>
<organism evidence="2 3">
    <name type="scientific">Amphibalanus amphitrite</name>
    <name type="common">Striped barnacle</name>
    <name type="synonym">Balanus amphitrite</name>
    <dbReference type="NCBI Taxonomy" id="1232801"/>
    <lineage>
        <taxon>Eukaryota</taxon>
        <taxon>Metazoa</taxon>
        <taxon>Ecdysozoa</taxon>
        <taxon>Arthropoda</taxon>
        <taxon>Crustacea</taxon>
        <taxon>Multicrustacea</taxon>
        <taxon>Cirripedia</taxon>
        <taxon>Thoracica</taxon>
        <taxon>Thoracicalcarea</taxon>
        <taxon>Balanomorpha</taxon>
        <taxon>Balanoidea</taxon>
        <taxon>Balanidae</taxon>
        <taxon>Amphibalaninae</taxon>
        <taxon>Amphibalanus</taxon>
    </lineage>
</organism>
<protein>
    <submittedName>
        <fullName evidence="2">Uncharacterized protein</fullName>
    </submittedName>
</protein>
<dbReference type="OrthoDB" id="6356316at2759"/>
<keyword evidence="3" id="KW-1185">Reference proteome</keyword>
<dbReference type="EMBL" id="VIIS01001656">
    <property type="protein sequence ID" value="KAF0294826.1"/>
    <property type="molecule type" value="Genomic_DNA"/>
</dbReference>
<dbReference type="Proteomes" id="UP000440578">
    <property type="component" value="Unassembled WGS sequence"/>
</dbReference>
<feature type="region of interest" description="Disordered" evidence="1">
    <location>
        <begin position="240"/>
        <end position="277"/>
    </location>
</feature>
<accession>A0A6A4VK10</accession>
<feature type="compositionally biased region" description="Polar residues" evidence="1">
    <location>
        <begin position="263"/>
        <end position="273"/>
    </location>
</feature>
<proteinExistence type="predicted"/>
<comment type="caution">
    <text evidence="2">The sequence shown here is derived from an EMBL/GenBank/DDBJ whole genome shotgun (WGS) entry which is preliminary data.</text>
</comment>